<protein>
    <submittedName>
        <fullName evidence="1">Uncharacterized protein</fullName>
    </submittedName>
</protein>
<gene>
    <name evidence="1" type="ORF">GCM10009539_24370</name>
</gene>
<name>A0ABN0U4B4_9ACTN</name>
<evidence type="ECO:0000313" key="2">
    <source>
        <dbReference type="Proteomes" id="UP001500967"/>
    </source>
</evidence>
<keyword evidence="2" id="KW-1185">Reference proteome</keyword>
<accession>A0ABN0U4B4</accession>
<dbReference type="Proteomes" id="UP001500967">
    <property type="component" value="Unassembled WGS sequence"/>
</dbReference>
<organism evidence="1 2">
    <name type="scientific">Cryptosporangium japonicum</name>
    <dbReference type="NCBI Taxonomy" id="80872"/>
    <lineage>
        <taxon>Bacteria</taxon>
        <taxon>Bacillati</taxon>
        <taxon>Actinomycetota</taxon>
        <taxon>Actinomycetes</taxon>
        <taxon>Cryptosporangiales</taxon>
        <taxon>Cryptosporangiaceae</taxon>
        <taxon>Cryptosporangium</taxon>
    </lineage>
</organism>
<reference evidence="1 2" key="1">
    <citation type="journal article" date="2019" name="Int. J. Syst. Evol. Microbiol.">
        <title>The Global Catalogue of Microorganisms (GCM) 10K type strain sequencing project: providing services to taxonomists for standard genome sequencing and annotation.</title>
        <authorList>
            <consortium name="The Broad Institute Genomics Platform"/>
            <consortium name="The Broad Institute Genome Sequencing Center for Infectious Disease"/>
            <person name="Wu L."/>
            <person name="Ma J."/>
        </authorList>
    </citation>
    <scope>NUCLEOTIDE SEQUENCE [LARGE SCALE GENOMIC DNA]</scope>
    <source>
        <strain evidence="1 2">JCM 10425</strain>
    </source>
</reference>
<comment type="caution">
    <text evidence="1">The sequence shown here is derived from an EMBL/GenBank/DDBJ whole genome shotgun (WGS) entry which is preliminary data.</text>
</comment>
<proteinExistence type="predicted"/>
<dbReference type="EMBL" id="BAAAGX010000009">
    <property type="protein sequence ID" value="GAA0238221.1"/>
    <property type="molecule type" value="Genomic_DNA"/>
</dbReference>
<evidence type="ECO:0000313" key="1">
    <source>
        <dbReference type="EMBL" id="GAA0238221.1"/>
    </source>
</evidence>
<sequence length="122" mass="13148">MCSCGWVGSTEHPPGDAATWSASADWGVHIGAIAAVTPPDWLLNRSDGLRNDLDDLAREHPLQALGVLAAIERWHRPLLQQAVDAARANGSSWAEIGTALGVTRQSAHERFSDSKRRRAASE</sequence>